<dbReference type="OrthoDB" id="64915at2759"/>
<dbReference type="SUPFAM" id="SSF55347">
    <property type="entry name" value="Glyceraldehyde-3-phosphate dehydrogenase-like, C-terminal domain"/>
    <property type="match status" value="1"/>
</dbReference>
<organism evidence="8 9">
    <name type="scientific">Marasmius oreades</name>
    <name type="common">fairy-ring Marasmius</name>
    <dbReference type="NCBI Taxonomy" id="181124"/>
    <lineage>
        <taxon>Eukaryota</taxon>
        <taxon>Fungi</taxon>
        <taxon>Dikarya</taxon>
        <taxon>Basidiomycota</taxon>
        <taxon>Agaricomycotina</taxon>
        <taxon>Agaricomycetes</taxon>
        <taxon>Agaricomycetidae</taxon>
        <taxon>Agaricales</taxon>
        <taxon>Marasmiineae</taxon>
        <taxon>Marasmiaceae</taxon>
        <taxon>Marasmius</taxon>
    </lineage>
</organism>
<evidence type="ECO:0000313" key="9">
    <source>
        <dbReference type="Proteomes" id="UP001049176"/>
    </source>
</evidence>
<reference evidence="8" key="1">
    <citation type="journal article" date="2021" name="Genome Biol. Evol.">
        <title>The assembled and annotated genome of the fairy-ring fungus Marasmius oreades.</title>
        <authorList>
            <person name="Hiltunen M."/>
            <person name="Ament-Velasquez S.L."/>
            <person name="Johannesson H."/>
        </authorList>
    </citation>
    <scope>NUCLEOTIDE SEQUENCE</scope>
    <source>
        <strain evidence="8">03SP1</strain>
    </source>
</reference>
<dbReference type="GeneID" id="66070968"/>
<dbReference type="AlphaFoldDB" id="A0A9P7V4J2"/>
<feature type="domain" description="GFO/IDH/MocA-like oxidoreductase" evidence="7">
    <location>
        <begin position="160"/>
        <end position="293"/>
    </location>
</feature>
<keyword evidence="9" id="KW-1185">Reference proteome</keyword>
<dbReference type="InterPro" id="IPR000683">
    <property type="entry name" value="Gfo/Idh/MocA-like_OxRdtase_N"/>
</dbReference>
<comment type="caution">
    <text evidence="8">The sequence shown here is derived from an EMBL/GenBank/DDBJ whole genome shotgun (WGS) entry which is preliminary data.</text>
</comment>
<evidence type="ECO:0000259" key="6">
    <source>
        <dbReference type="Pfam" id="PF01408"/>
    </source>
</evidence>
<dbReference type="GO" id="GO:0047837">
    <property type="term" value="F:D-xylose 1-dehydrogenase (NADP+) activity"/>
    <property type="evidence" value="ECO:0007669"/>
    <property type="project" value="UniProtKB-EC"/>
</dbReference>
<dbReference type="InterPro" id="IPR055170">
    <property type="entry name" value="GFO_IDH_MocA-like_dom"/>
</dbReference>
<dbReference type="Proteomes" id="UP001049176">
    <property type="component" value="Chromosome 1"/>
</dbReference>
<dbReference type="EC" id="1.1.1.179" evidence="3"/>
<evidence type="ECO:0000256" key="2">
    <source>
        <dbReference type="ARBA" id="ARBA00023002"/>
    </source>
</evidence>
<comment type="similarity">
    <text evidence="1">Belongs to the Gfo/Idh/MocA family.</text>
</comment>
<evidence type="ECO:0000313" key="8">
    <source>
        <dbReference type="EMBL" id="KAG7100112.1"/>
    </source>
</evidence>
<accession>A0A9P7V4J2</accession>
<evidence type="ECO:0000256" key="4">
    <source>
        <dbReference type="ARBA" id="ARBA00042988"/>
    </source>
</evidence>
<evidence type="ECO:0000256" key="3">
    <source>
        <dbReference type="ARBA" id="ARBA00038984"/>
    </source>
</evidence>
<evidence type="ECO:0000259" key="7">
    <source>
        <dbReference type="Pfam" id="PF22725"/>
    </source>
</evidence>
<dbReference type="InterPro" id="IPR036291">
    <property type="entry name" value="NAD(P)-bd_dom_sf"/>
</dbReference>
<dbReference type="SUPFAM" id="SSF51735">
    <property type="entry name" value="NAD(P)-binding Rossmann-fold domains"/>
    <property type="match status" value="1"/>
</dbReference>
<dbReference type="Pfam" id="PF22725">
    <property type="entry name" value="GFO_IDH_MocA_C3"/>
    <property type="match status" value="1"/>
</dbReference>
<dbReference type="RefSeq" id="XP_043016582.1">
    <property type="nucleotide sequence ID" value="XM_043147868.1"/>
</dbReference>
<dbReference type="PANTHER" id="PTHR22604">
    <property type="entry name" value="OXIDOREDUCTASES"/>
    <property type="match status" value="1"/>
</dbReference>
<gene>
    <name evidence="8" type="ORF">E1B28_001892</name>
</gene>
<protein>
    <recommendedName>
        <fullName evidence="3">D-xylose 1-dehydrogenase (NADP(+), D-xylono-1,5-lactone-forming)</fullName>
        <ecNumber evidence="3">1.1.1.179</ecNumber>
    </recommendedName>
    <alternativeName>
        <fullName evidence="4">D-xylose-NADP dehydrogenase</fullName>
    </alternativeName>
</protein>
<dbReference type="KEGG" id="more:E1B28_001892"/>
<evidence type="ECO:0000256" key="1">
    <source>
        <dbReference type="ARBA" id="ARBA00010928"/>
    </source>
</evidence>
<dbReference type="Gene3D" id="3.30.360.10">
    <property type="entry name" value="Dihydrodipicolinate Reductase, domain 2"/>
    <property type="match status" value="1"/>
</dbReference>
<dbReference type="PANTHER" id="PTHR22604:SF105">
    <property type="entry name" value="TRANS-1,2-DIHYDROBENZENE-1,2-DIOL DEHYDROGENASE"/>
    <property type="match status" value="1"/>
</dbReference>
<dbReference type="Pfam" id="PF01408">
    <property type="entry name" value="GFO_IDH_MocA"/>
    <property type="match status" value="1"/>
</dbReference>
<dbReference type="Gene3D" id="3.40.50.720">
    <property type="entry name" value="NAD(P)-binding Rossmann-like Domain"/>
    <property type="match status" value="1"/>
</dbReference>
<dbReference type="InterPro" id="IPR050984">
    <property type="entry name" value="Gfo/Idh/MocA_domain"/>
</dbReference>
<keyword evidence="2" id="KW-0560">Oxidoreductase</keyword>
<dbReference type="EMBL" id="CM032181">
    <property type="protein sequence ID" value="KAG7100112.1"/>
    <property type="molecule type" value="Genomic_DNA"/>
</dbReference>
<name>A0A9P7V4J2_9AGAR</name>
<sequence>MTSIFSAPRRLYMAFHPPQSSARTDDSKSVKFGILGAANIAPLALIIPAKNHPEVEVWAVAARDVNKAKAFAKKHGVSKAYEGYQALLDDPEVEAVYNPLPNGLHFEWTMKALAAGKHVLLEKPSSNTADETRRMFEFAESKGLILLEAFHYRFHPALHRTKAIIESGELGAIRNIRVENMAPIPWSDDDIRYNYDLGGGALMDMGCYTISCMRYLAGTNPTKVLTSTYEPHKPKSAPSNYESKVDRMATATFSFPNDVTGTICTDLSMPLRFKILPPMPRVSAVVECEQGSVELFNFPLPTIYHSITVTKREGKKTKTRTERVYKPSDAGMEYKGEDWWLTYRYQLEAFVDRLKGREPQTWVDKEDSVATMEWIEKVYEKNGLGVRPKSTYTP</sequence>
<evidence type="ECO:0000256" key="5">
    <source>
        <dbReference type="ARBA" id="ARBA00049233"/>
    </source>
</evidence>
<proteinExistence type="inferred from homology"/>
<comment type="catalytic activity">
    <reaction evidence="5">
        <text>D-xylose + NADP(+) = D-xylono-1,5-lactone + NADPH + H(+)</text>
        <dbReference type="Rhea" id="RHEA:22000"/>
        <dbReference type="ChEBI" id="CHEBI:15378"/>
        <dbReference type="ChEBI" id="CHEBI:15867"/>
        <dbReference type="ChEBI" id="CHEBI:53455"/>
        <dbReference type="ChEBI" id="CHEBI:57783"/>
        <dbReference type="ChEBI" id="CHEBI:58349"/>
        <dbReference type="EC" id="1.1.1.179"/>
    </reaction>
</comment>
<dbReference type="GO" id="GO:0000166">
    <property type="term" value="F:nucleotide binding"/>
    <property type="evidence" value="ECO:0007669"/>
    <property type="project" value="InterPro"/>
</dbReference>
<feature type="domain" description="Gfo/Idh/MocA-like oxidoreductase N-terminal" evidence="6">
    <location>
        <begin position="31"/>
        <end position="147"/>
    </location>
</feature>